<evidence type="ECO:0000313" key="3">
    <source>
        <dbReference type="Proteomes" id="UP001319921"/>
    </source>
</evidence>
<dbReference type="InterPro" id="IPR050834">
    <property type="entry name" value="Glycosyltransf_2"/>
</dbReference>
<dbReference type="InterPro" id="IPR001173">
    <property type="entry name" value="Glyco_trans_2-like"/>
</dbReference>
<dbReference type="PANTHER" id="PTHR43685:SF2">
    <property type="entry name" value="GLYCOSYLTRANSFERASE 2-LIKE DOMAIN-CONTAINING PROTEIN"/>
    <property type="match status" value="1"/>
</dbReference>
<organism evidence="2 3">
    <name type="scientific">Saccharolobus caldissimus</name>
    <dbReference type="NCBI Taxonomy" id="1702097"/>
    <lineage>
        <taxon>Archaea</taxon>
        <taxon>Thermoproteota</taxon>
        <taxon>Thermoprotei</taxon>
        <taxon>Sulfolobales</taxon>
        <taxon>Sulfolobaceae</taxon>
        <taxon>Saccharolobus</taxon>
    </lineage>
</organism>
<reference evidence="2 3" key="1">
    <citation type="journal article" date="2022" name="Microbiol. Resour. Announc.">
        <title>Complete Genome Sequence of the Hyperthermophilic and Acidophilic Archaeon Saccharolobus caldissimus Strain HS-3T.</title>
        <authorList>
            <person name="Sakai H.D."/>
            <person name="Kurosawa N."/>
        </authorList>
    </citation>
    <scope>NUCLEOTIDE SEQUENCE [LARGE SCALE GENOMIC DNA]</scope>
    <source>
        <strain evidence="2 3">JCM32116</strain>
    </source>
</reference>
<sequence length="299" mass="35464">MSKVDLSVILTAYNRKEYIKDAIKSLSAQTLDNSKFEVLCFTNFPDYDNICSNTFKNVKIFHPKSSSWGEWIYLATLNADGSILTFLDDDDMYEKYRLERILNILRKYEDQQCIFYINNSIIYKKEILNKNEKDYKVYSINAYNLHEFRKLLRNKIYNNSRIAFSKKLFLDNLNLIRNIDAALFDTLSFCLAYESKCKIIIDESPLTIIRNTPNSLSKPSMNYLNRSLQITDFILNYIAKSKELRAYLKYGKLYTNYLLHKLHKKECSKLDLNFNDLLYILYIKDIKGLYLLIYNLLFC</sequence>
<gene>
    <name evidence="2" type="ORF">SACC_28760</name>
</gene>
<proteinExistence type="predicted"/>
<dbReference type="InterPro" id="IPR029044">
    <property type="entry name" value="Nucleotide-diphossugar_trans"/>
</dbReference>
<dbReference type="SUPFAM" id="SSF53448">
    <property type="entry name" value="Nucleotide-diphospho-sugar transferases"/>
    <property type="match status" value="1"/>
</dbReference>
<feature type="domain" description="Glycosyltransferase 2-like" evidence="1">
    <location>
        <begin position="7"/>
        <end position="116"/>
    </location>
</feature>
<evidence type="ECO:0000259" key="1">
    <source>
        <dbReference type="Pfam" id="PF00535"/>
    </source>
</evidence>
<protein>
    <recommendedName>
        <fullName evidence="1">Glycosyltransferase 2-like domain-containing protein</fullName>
    </recommendedName>
</protein>
<name>A0AAQ4CVM8_9CREN</name>
<dbReference type="Proteomes" id="UP001319921">
    <property type="component" value="Chromosome"/>
</dbReference>
<dbReference type="Gene3D" id="3.90.550.10">
    <property type="entry name" value="Spore Coat Polysaccharide Biosynthesis Protein SpsA, Chain A"/>
    <property type="match status" value="1"/>
</dbReference>
<dbReference type="RefSeq" id="WP_229570380.1">
    <property type="nucleotide sequence ID" value="NZ_AP025226.1"/>
</dbReference>
<dbReference type="KEGG" id="scas:SACC_28760"/>
<dbReference type="GeneID" id="68867603"/>
<dbReference type="EMBL" id="AP025226">
    <property type="protein sequence ID" value="BDB99859.1"/>
    <property type="molecule type" value="Genomic_DNA"/>
</dbReference>
<dbReference type="AlphaFoldDB" id="A0AAQ4CVM8"/>
<keyword evidence="3" id="KW-1185">Reference proteome</keyword>
<dbReference type="PANTHER" id="PTHR43685">
    <property type="entry name" value="GLYCOSYLTRANSFERASE"/>
    <property type="match status" value="1"/>
</dbReference>
<accession>A0AAQ4CVM8</accession>
<evidence type="ECO:0000313" key="2">
    <source>
        <dbReference type="EMBL" id="BDB99859.1"/>
    </source>
</evidence>
<dbReference type="Pfam" id="PF00535">
    <property type="entry name" value="Glycos_transf_2"/>
    <property type="match status" value="1"/>
</dbReference>
<dbReference type="CDD" id="cd00761">
    <property type="entry name" value="Glyco_tranf_GTA_type"/>
    <property type="match status" value="1"/>
</dbReference>